<evidence type="ECO:0000313" key="1">
    <source>
        <dbReference type="EMBL" id="MCD2491744.1"/>
    </source>
</evidence>
<dbReference type="Proteomes" id="UP001299265">
    <property type="component" value="Unassembled WGS sequence"/>
</dbReference>
<protein>
    <submittedName>
        <fullName evidence="1">Uncharacterized protein</fullName>
    </submittedName>
</protein>
<gene>
    <name evidence="1" type="ORF">LQE92_03780</name>
</gene>
<comment type="caution">
    <text evidence="1">The sequence shown here is derived from an EMBL/GenBank/DDBJ whole genome shotgun (WGS) entry which is preliminary data.</text>
</comment>
<dbReference type="EMBL" id="JAJNOR010000001">
    <property type="protein sequence ID" value="MCD2491744.1"/>
    <property type="molecule type" value="Genomic_DNA"/>
</dbReference>
<dbReference type="AlphaFoldDB" id="A0AAP2RGD0"/>
<evidence type="ECO:0000313" key="2">
    <source>
        <dbReference type="Proteomes" id="UP001299265"/>
    </source>
</evidence>
<reference evidence="1 2" key="1">
    <citation type="submission" date="2021-11" db="EMBL/GenBank/DDBJ databases">
        <title>Lacrimispora sp. nov. NSJ-141 isolated from human feces.</title>
        <authorList>
            <person name="Abdugheni R."/>
        </authorList>
    </citation>
    <scope>NUCLEOTIDE SEQUENCE [LARGE SCALE GENOMIC DNA]</scope>
    <source>
        <strain evidence="1 2">NSJ-141</strain>
    </source>
</reference>
<organism evidence="1 2">
    <name type="scientific">Lientehia hominis</name>
    <dbReference type="NCBI Taxonomy" id="2897778"/>
    <lineage>
        <taxon>Bacteria</taxon>
        <taxon>Bacillati</taxon>
        <taxon>Bacillota</taxon>
        <taxon>Clostridia</taxon>
        <taxon>Lachnospirales</taxon>
        <taxon>Lachnospiraceae</taxon>
        <taxon>Lientehia</taxon>
    </lineage>
</organism>
<dbReference type="RefSeq" id="WP_231061656.1">
    <property type="nucleotide sequence ID" value="NZ_JAJNOR010000001.1"/>
</dbReference>
<sequence length="81" mass="9057">MAEATDTLGIIFQNLEDAGCDEQTAKKCMAFAESGDMGGMLPILTRYRSELFGTVRSGQKQIDCLDYLIYKIRKGTIQEEK</sequence>
<accession>A0AAP2RGD0</accession>
<proteinExistence type="predicted"/>
<keyword evidence="2" id="KW-1185">Reference proteome</keyword>
<name>A0AAP2RGD0_9FIRM</name>